<dbReference type="VEuPathDB" id="VectorBase:LDEU012418"/>
<dbReference type="GO" id="GO:0044218">
    <property type="term" value="C:other organism cell membrane"/>
    <property type="evidence" value="ECO:0007669"/>
    <property type="project" value="UniProtKB-KW"/>
</dbReference>
<proteinExistence type="predicted"/>
<gene>
    <name evidence="6" type="ORF">B4U80_14397</name>
</gene>
<comment type="subcellular location">
    <subcellularLocation>
        <location evidence="1">Target cell membrane</location>
    </subcellularLocation>
</comment>
<dbReference type="AlphaFoldDB" id="A0A443RW73"/>
<comment type="caution">
    <text evidence="6">The sequence shown here is derived from an EMBL/GenBank/DDBJ whole genome shotgun (WGS) entry which is preliminary data.</text>
</comment>
<organism evidence="6 7">
    <name type="scientific">Leptotrombidium deliense</name>
    <dbReference type="NCBI Taxonomy" id="299467"/>
    <lineage>
        <taxon>Eukaryota</taxon>
        <taxon>Metazoa</taxon>
        <taxon>Ecdysozoa</taxon>
        <taxon>Arthropoda</taxon>
        <taxon>Chelicerata</taxon>
        <taxon>Arachnida</taxon>
        <taxon>Acari</taxon>
        <taxon>Acariformes</taxon>
        <taxon>Trombidiformes</taxon>
        <taxon>Prostigmata</taxon>
        <taxon>Anystina</taxon>
        <taxon>Parasitengona</taxon>
        <taxon>Trombiculoidea</taxon>
        <taxon>Trombiculidae</taxon>
        <taxon>Leptotrombidium</taxon>
    </lineage>
</organism>
<protein>
    <submittedName>
        <fullName evidence="6">Uncharacterized protein</fullName>
    </submittedName>
</protein>
<evidence type="ECO:0000313" key="6">
    <source>
        <dbReference type="EMBL" id="RWS19622.1"/>
    </source>
</evidence>
<dbReference type="SUPFAM" id="SSF48403">
    <property type="entry name" value="Ankyrin repeat"/>
    <property type="match status" value="1"/>
</dbReference>
<sequence length="105" mass="11978">SKFLQKDNYLNYIRNAFDNLAIHIVAANGHCDVIKEMRRLQPTLDINVKGYNSLTLDQVAVLNMKYSVDEFLIELNADCNVPDAAGILLCMQQLNYTMHAVFKNQ</sequence>
<keyword evidence="4" id="KW-0528">Neurotoxin</keyword>
<keyword evidence="3" id="KW-1052">Target cell membrane</keyword>
<evidence type="ECO:0000256" key="2">
    <source>
        <dbReference type="ARBA" id="ARBA00022483"/>
    </source>
</evidence>
<dbReference type="GO" id="GO:0044231">
    <property type="term" value="C:host cell presynaptic membrane"/>
    <property type="evidence" value="ECO:0007669"/>
    <property type="project" value="UniProtKB-KW"/>
</dbReference>
<accession>A0A443RW73</accession>
<feature type="non-terminal residue" evidence="6">
    <location>
        <position position="1"/>
    </location>
</feature>
<evidence type="ECO:0000256" key="5">
    <source>
        <dbReference type="ARBA" id="ARBA00023298"/>
    </source>
</evidence>
<dbReference type="InterPro" id="IPR036770">
    <property type="entry name" value="Ankyrin_rpt-contain_sf"/>
</dbReference>
<evidence type="ECO:0000313" key="7">
    <source>
        <dbReference type="Proteomes" id="UP000288716"/>
    </source>
</evidence>
<name>A0A443RW73_9ACAR</name>
<keyword evidence="2" id="KW-0268">Exocytosis</keyword>
<dbReference type="Gene3D" id="1.25.40.20">
    <property type="entry name" value="Ankyrin repeat-containing domain"/>
    <property type="match status" value="1"/>
</dbReference>
<dbReference type="Proteomes" id="UP000288716">
    <property type="component" value="Unassembled WGS sequence"/>
</dbReference>
<reference evidence="6 7" key="1">
    <citation type="journal article" date="2018" name="Gigascience">
        <title>Genomes of trombidid mites reveal novel predicted allergens and laterally-transferred genes associated with secondary metabolism.</title>
        <authorList>
            <person name="Dong X."/>
            <person name="Chaisiri K."/>
            <person name="Xia D."/>
            <person name="Armstrong S.D."/>
            <person name="Fang Y."/>
            <person name="Donnelly M.J."/>
            <person name="Kadowaki T."/>
            <person name="McGarry J.W."/>
            <person name="Darby A.C."/>
            <person name="Makepeace B.L."/>
        </authorList>
    </citation>
    <scope>NUCLEOTIDE SEQUENCE [LARGE SCALE GENOMIC DNA]</scope>
    <source>
        <strain evidence="6">UoL-UT</strain>
    </source>
</reference>
<evidence type="ECO:0000256" key="1">
    <source>
        <dbReference type="ARBA" id="ARBA00004175"/>
    </source>
</evidence>
<evidence type="ECO:0000256" key="4">
    <source>
        <dbReference type="ARBA" id="ARBA00023028"/>
    </source>
</evidence>
<keyword evidence="4" id="KW-0638">Presynaptic neurotoxin</keyword>
<dbReference type="OrthoDB" id="6432383at2759"/>
<keyword evidence="4" id="KW-0800">Toxin</keyword>
<keyword evidence="5" id="KW-1053">Target membrane</keyword>
<dbReference type="GO" id="GO:0006887">
    <property type="term" value="P:exocytosis"/>
    <property type="evidence" value="ECO:0007669"/>
    <property type="project" value="UniProtKB-KW"/>
</dbReference>
<evidence type="ECO:0000256" key="3">
    <source>
        <dbReference type="ARBA" id="ARBA00022537"/>
    </source>
</evidence>
<dbReference type="EMBL" id="NCKV01024276">
    <property type="protein sequence ID" value="RWS19622.1"/>
    <property type="molecule type" value="Genomic_DNA"/>
</dbReference>
<keyword evidence="7" id="KW-1185">Reference proteome</keyword>
<keyword evidence="5" id="KW-0472">Membrane</keyword>